<gene>
    <name evidence="1" type="ORF">A0H81_13238</name>
</gene>
<protein>
    <submittedName>
        <fullName evidence="1">Uncharacterized protein</fullName>
    </submittedName>
</protein>
<evidence type="ECO:0000313" key="2">
    <source>
        <dbReference type="Proteomes" id="UP000092993"/>
    </source>
</evidence>
<evidence type="ECO:0000313" key="1">
    <source>
        <dbReference type="EMBL" id="OBZ66854.1"/>
    </source>
</evidence>
<proteinExistence type="predicted"/>
<comment type="caution">
    <text evidence="1">The sequence shown here is derived from an EMBL/GenBank/DDBJ whole genome shotgun (WGS) entry which is preliminary data.</text>
</comment>
<organism evidence="1 2">
    <name type="scientific">Grifola frondosa</name>
    <name type="common">Maitake</name>
    <name type="synonym">Polyporus frondosus</name>
    <dbReference type="NCBI Taxonomy" id="5627"/>
    <lineage>
        <taxon>Eukaryota</taxon>
        <taxon>Fungi</taxon>
        <taxon>Dikarya</taxon>
        <taxon>Basidiomycota</taxon>
        <taxon>Agaricomycotina</taxon>
        <taxon>Agaricomycetes</taxon>
        <taxon>Polyporales</taxon>
        <taxon>Grifolaceae</taxon>
        <taxon>Grifola</taxon>
    </lineage>
</organism>
<dbReference type="Proteomes" id="UP000092993">
    <property type="component" value="Unassembled WGS sequence"/>
</dbReference>
<reference evidence="1 2" key="1">
    <citation type="submission" date="2016-03" db="EMBL/GenBank/DDBJ databases">
        <title>Whole genome sequencing of Grifola frondosa 9006-11.</title>
        <authorList>
            <person name="Min B."/>
            <person name="Park H."/>
            <person name="Kim J.-G."/>
            <person name="Cho H."/>
            <person name="Oh Y.-L."/>
            <person name="Kong W.-S."/>
            <person name="Choi I.-G."/>
        </authorList>
    </citation>
    <scope>NUCLEOTIDE SEQUENCE [LARGE SCALE GENOMIC DNA]</scope>
    <source>
        <strain evidence="1 2">9006-11</strain>
    </source>
</reference>
<keyword evidence="2" id="KW-1185">Reference proteome</keyword>
<dbReference type="EMBL" id="LUGG01000027">
    <property type="protein sequence ID" value="OBZ66854.1"/>
    <property type="molecule type" value="Genomic_DNA"/>
</dbReference>
<name>A0A1C7LVK6_GRIFR</name>
<dbReference type="AlphaFoldDB" id="A0A1C7LVK6"/>
<accession>A0A1C7LVK6</accession>
<sequence>MVYVDAHAVPFIATAKSRVVDCDIFPPQALRMHMRNFHCASLCNAVLAQITEDRLSFFSTQGVHTPNSGSRLPNVSPPAAKDVATRYIRTFQP</sequence>